<sequence>MGSNAVVLPSNLPVGFRFSPTEEEVIGHYLRLKILGMDSEVDPVMAEVDFYKWDPWDLTSQSKIKSNDPVWWFFSLRSYKNSKSKRSNRKTKTGSWKITGQDHKIKCRETKCFIGGKRVLVFQPGPSAPGKGTYHWVMHEYYHEPDNTFPNQRAYVVCRLERKPDEKSQKADTDCDNGESSGNIIALEAAVPEAASEDDVTNFVNSIIVDPEENDYFYNSHIVDPEENNCAVTMENLFNNSRLRASSKRSYSRDGPVSSDTDNKGGNQRYFQTLQDSGSSDSPGGSKKVRHLKMLKTPIETLHTSTVDNAIQETIVNQLFEEDASSDNSTAYVGDINCINLVSEEDIWEINRLDLVTEECYDVPVRGRVGQKRIQPQKKVSSAAISGKKVREAAKHTSASVDRPREEKTTAESQDVRNKAQSSNSEKHLKSARRESTLGNWKSFFIFEETSPVLSCSSTPPSVYVSNAIVGTVLFVVFVRELVLFGSWC</sequence>
<comment type="subcellular location">
    <subcellularLocation>
        <location evidence="1">Nucleus</location>
    </subcellularLocation>
</comment>
<keyword evidence="2" id="KW-0805">Transcription regulation</keyword>
<dbReference type="GO" id="GO:0005634">
    <property type="term" value="C:nucleus"/>
    <property type="evidence" value="ECO:0007669"/>
    <property type="project" value="UniProtKB-SubCell"/>
</dbReference>
<keyword evidence="4" id="KW-0804">Transcription</keyword>
<comment type="caution">
    <text evidence="8">The sequence shown here is derived from an EMBL/GenBank/DDBJ whole genome shotgun (WGS) entry which is preliminary data.</text>
</comment>
<keyword evidence="9" id="KW-1185">Reference proteome</keyword>
<evidence type="ECO:0000256" key="4">
    <source>
        <dbReference type="ARBA" id="ARBA00023163"/>
    </source>
</evidence>
<keyword evidence="5" id="KW-0539">Nucleus</keyword>
<protein>
    <submittedName>
        <fullName evidence="8">NAC domain containing protein</fullName>
    </submittedName>
</protein>
<dbReference type="AlphaFoldDB" id="A0A2P5FHB7"/>
<evidence type="ECO:0000256" key="3">
    <source>
        <dbReference type="ARBA" id="ARBA00023125"/>
    </source>
</evidence>
<dbReference type="GO" id="GO:0003677">
    <property type="term" value="F:DNA binding"/>
    <property type="evidence" value="ECO:0007669"/>
    <property type="project" value="UniProtKB-KW"/>
</dbReference>
<feature type="region of interest" description="Disordered" evidence="6">
    <location>
        <begin position="244"/>
        <end position="288"/>
    </location>
</feature>
<proteinExistence type="predicted"/>
<dbReference type="FunCoup" id="A0A2P5FHB7">
    <property type="interactions" value="2"/>
</dbReference>
<dbReference type="Proteomes" id="UP000237000">
    <property type="component" value="Unassembled WGS sequence"/>
</dbReference>
<evidence type="ECO:0000256" key="1">
    <source>
        <dbReference type="ARBA" id="ARBA00004123"/>
    </source>
</evidence>
<dbReference type="InterPro" id="IPR036093">
    <property type="entry name" value="NAC_dom_sf"/>
</dbReference>
<dbReference type="PROSITE" id="PS51005">
    <property type="entry name" value="NAC"/>
    <property type="match status" value="1"/>
</dbReference>
<dbReference type="Gene3D" id="2.170.150.80">
    <property type="entry name" value="NAC domain"/>
    <property type="match status" value="1"/>
</dbReference>
<evidence type="ECO:0000259" key="7">
    <source>
        <dbReference type="PROSITE" id="PS51005"/>
    </source>
</evidence>
<evidence type="ECO:0000256" key="2">
    <source>
        <dbReference type="ARBA" id="ARBA00023015"/>
    </source>
</evidence>
<gene>
    <name evidence="8" type="primary">TorNAC26</name>
    <name evidence="8" type="ORF">TorRG33x02_069220</name>
</gene>
<evidence type="ECO:0000313" key="8">
    <source>
        <dbReference type="EMBL" id="PON97166.1"/>
    </source>
</evidence>
<feature type="region of interest" description="Disordered" evidence="6">
    <location>
        <begin position="380"/>
        <end position="433"/>
    </location>
</feature>
<dbReference type="Pfam" id="PF02365">
    <property type="entry name" value="NAM"/>
    <property type="match status" value="1"/>
</dbReference>
<dbReference type="SUPFAM" id="SSF101941">
    <property type="entry name" value="NAC domain"/>
    <property type="match status" value="1"/>
</dbReference>
<dbReference type="GO" id="GO:0006355">
    <property type="term" value="P:regulation of DNA-templated transcription"/>
    <property type="evidence" value="ECO:0007669"/>
    <property type="project" value="InterPro"/>
</dbReference>
<reference evidence="9" key="1">
    <citation type="submission" date="2016-06" db="EMBL/GenBank/DDBJ databases">
        <title>Parallel loss of symbiosis genes in relatives of nitrogen-fixing non-legume Parasponia.</title>
        <authorList>
            <person name="Van Velzen R."/>
            <person name="Holmer R."/>
            <person name="Bu F."/>
            <person name="Rutten L."/>
            <person name="Van Zeijl A."/>
            <person name="Liu W."/>
            <person name="Santuari L."/>
            <person name="Cao Q."/>
            <person name="Sharma T."/>
            <person name="Shen D."/>
            <person name="Roswanjaya Y."/>
            <person name="Wardhani T."/>
            <person name="Kalhor M.S."/>
            <person name="Jansen J."/>
            <person name="Van den Hoogen J."/>
            <person name="Gungor B."/>
            <person name="Hartog M."/>
            <person name="Hontelez J."/>
            <person name="Verver J."/>
            <person name="Yang W.-C."/>
            <person name="Schijlen E."/>
            <person name="Repin R."/>
            <person name="Schilthuizen M."/>
            <person name="Schranz E."/>
            <person name="Heidstra R."/>
            <person name="Miyata K."/>
            <person name="Fedorova E."/>
            <person name="Kohlen W."/>
            <person name="Bisseling T."/>
            <person name="Smit S."/>
            <person name="Geurts R."/>
        </authorList>
    </citation>
    <scope>NUCLEOTIDE SEQUENCE [LARGE SCALE GENOMIC DNA]</scope>
    <source>
        <strain evidence="9">cv. RG33-2</strain>
    </source>
</reference>
<evidence type="ECO:0000313" key="9">
    <source>
        <dbReference type="Proteomes" id="UP000237000"/>
    </source>
</evidence>
<dbReference type="OrthoDB" id="1191829at2759"/>
<dbReference type="EMBL" id="JXTC01000033">
    <property type="protein sequence ID" value="PON97166.1"/>
    <property type="molecule type" value="Genomic_DNA"/>
</dbReference>
<evidence type="ECO:0000256" key="6">
    <source>
        <dbReference type="SAM" id="MobiDB-lite"/>
    </source>
</evidence>
<dbReference type="STRING" id="63057.A0A2P5FHB7"/>
<evidence type="ECO:0000256" key="5">
    <source>
        <dbReference type="ARBA" id="ARBA00023242"/>
    </source>
</evidence>
<organism evidence="8 9">
    <name type="scientific">Trema orientale</name>
    <name type="common">Charcoal tree</name>
    <name type="synonym">Celtis orientalis</name>
    <dbReference type="NCBI Taxonomy" id="63057"/>
    <lineage>
        <taxon>Eukaryota</taxon>
        <taxon>Viridiplantae</taxon>
        <taxon>Streptophyta</taxon>
        <taxon>Embryophyta</taxon>
        <taxon>Tracheophyta</taxon>
        <taxon>Spermatophyta</taxon>
        <taxon>Magnoliopsida</taxon>
        <taxon>eudicotyledons</taxon>
        <taxon>Gunneridae</taxon>
        <taxon>Pentapetalae</taxon>
        <taxon>rosids</taxon>
        <taxon>fabids</taxon>
        <taxon>Rosales</taxon>
        <taxon>Cannabaceae</taxon>
        <taxon>Trema</taxon>
    </lineage>
</organism>
<dbReference type="InParanoid" id="A0A2P5FHB7"/>
<keyword evidence="3" id="KW-0238">DNA-binding</keyword>
<name>A0A2P5FHB7_TREOI</name>
<accession>A0A2P5FHB7</accession>
<dbReference type="InterPro" id="IPR003441">
    <property type="entry name" value="NAC-dom"/>
</dbReference>
<feature type="compositionally biased region" description="Basic and acidic residues" evidence="6">
    <location>
        <begin position="402"/>
        <end position="418"/>
    </location>
</feature>
<dbReference type="PANTHER" id="PTHR31989">
    <property type="entry name" value="NAC DOMAIN-CONTAINING PROTEIN 82-RELATED"/>
    <property type="match status" value="1"/>
</dbReference>
<feature type="domain" description="NAC" evidence="7">
    <location>
        <begin position="12"/>
        <end position="163"/>
    </location>
</feature>
<feature type="compositionally biased region" description="Low complexity" evidence="6">
    <location>
        <begin position="276"/>
        <end position="286"/>
    </location>
</feature>
<feature type="compositionally biased region" description="Polar residues" evidence="6">
    <location>
        <begin position="258"/>
        <end position="275"/>
    </location>
</feature>